<reference evidence="6 7" key="1">
    <citation type="submission" date="2019-06" db="EMBL/GenBank/DDBJ databases">
        <title>Sequencing the genomes of 1000 actinobacteria strains.</title>
        <authorList>
            <person name="Klenk H.-P."/>
        </authorList>
    </citation>
    <scope>NUCLEOTIDE SEQUENCE [LARGE SCALE GENOMIC DNA]</scope>
    <source>
        <strain evidence="6 7">DSM 45671</strain>
    </source>
</reference>
<evidence type="ECO:0000256" key="5">
    <source>
        <dbReference type="SAM" id="MobiDB-lite"/>
    </source>
</evidence>
<dbReference type="InterPro" id="IPR050509">
    <property type="entry name" value="CoA-transferase_III"/>
</dbReference>
<dbReference type="InterPro" id="IPR003673">
    <property type="entry name" value="CoA-Trfase_fam_III"/>
</dbReference>
<dbReference type="FunFam" id="3.40.50.10540:FF:000004">
    <property type="entry name" value="Probable alpha-methylacyl-CoA racemase mcr"/>
    <property type="match status" value="1"/>
</dbReference>
<evidence type="ECO:0000256" key="2">
    <source>
        <dbReference type="ARBA" id="ARBA00023235"/>
    </source>
</evidence>
<dbReference type="Gene3D" id="3.40.50.10540">
    <property type="entry name" value="Crotonobetainyl-coa:carnitine coa-transferase, domain 1"/>
    <property type="match status" value="1"/>
</dbReference>
<comment type="caution">
    <text evidence="6">The sequence shown here is derived from an EMBL/GenBank/DDBJ whole genome shotgun (WGS) entry which is preliminary data.</text>
</comment>
<evidence type="ECO:0000256" key="4">
    <source>
        <dbReference type="ARBA" id="ARBA00074506"/>
    </source>
</evidence>
<gene>
    <name evidence="6" type="ORF">FHX44_114194</name>
</gene>
<feature type="region of interest" description="Disordered" evidence="5">
    <location>
        <begin position="346"/>
        <end position="379"/>
    </location>
</feature>
<keyword evidence="7" id="KW-1185">Reference proteome</keyword>
<dbReference type="EMBL" id="VIWU01000001">
    <property type="protein sequence ID" value="TWF78271.1"/>
    <property type="molecule type" value="Genomic_DNA"/>
</dbReference>
<dbReference type="InterPro" id="IPR044855">
    <property type="entry name" value="CoA-Trfase_III_dom3_sf"/>
</dbReference>
<organism evidence="6 7">
    <name type="scientific">Pseudonocardia hierapolitana</name>
    <dbReference type="NCBI Taxonomy" id="1128676"/>
    <lineage>
        <taxon>Bacteria</taxon>
        <taxon>Bacillati</taxon>
        <taxon>Actinomycetota</taxon>
        <taxon>Actinomycetes</taxon>
        <taxon>Pseudonocardiales</taxon>
        <taxon>Pseudonocardiaceae</taxon>
        <taxon>Pseudonocardia</taxon>
    </lineage>
</organism>
<accession>A0A561STV7</accession>
<keyword evidence="2" id="KW-0413">Isomerase</keyword>
<evidence type="ECO:0000256" key="1">
    <source>
        <dbReference type="ARBA" id="ARBA00008383"/>
    </source>
</evidence>
<evidence type="ECO:0000313" key="7">
    <source>
        <dbReference type="Proteomes" id="UP000321261"/>
    </source>
</evidence>
<evidence type="ECO:0000256" key="3">
    <source>
        <dbReference type="ARBA" id="ARBA00066407"/>
    </source>
</evidence>
<comment type="similarity">
    <text evidence="1">Belongs to the CoA-transferase III family.</text>
</comment>
<dbReference type="Pfam" id="PF02515">
    <property type="entry name" value="CoA_transf_3"/>
    <property type="match status" value="1"/>
</dbReference>
<dbReference type="SUPFAM" id="SSF89796">
    <property type="entry name" value="CoA-transferase family III (CaiB/BaiF)"/>
    <property type="match status" value="1"/>
</dbReference>
<dbReference type="InterPro" id="IPR023606">
    <property type="entry name" value="CoA-Trfase_III_dom_1_sf"/>
</dbReference>
<dbReference type="GO" id="GO:0008111">
    <property type="term" value="F:alpha-methylacyl-CoA racemase activity"/>
    <property type="evidence" value="ECO:0007669"/>
    <property type="project" value="UniProtKB-EC"/>
</dbReference>
<dbReference type="Proteomes" id="UP000321261">
    <property type="component" value="Unassembled WGS sequence"/>
</dbReference>
<dbReference type="AlphaFoldDB" id="A0A561STV7"/>
<name>A0A561STV7_9PSEU</name>
<dbReference type="PANTHER" id="PTHR48228:SF5">
    <property type="entry name" value="ALPHA-METHYLACYL-COA RACEMASE"/>
    <property type="match status" value="1"/>
</dbReference>
<protein>
    <recommendedName>
        <fullName evidence="4">Alpha-methylacyl-CoA racemase</fullName>
        <ecNumber evidence="3">5.1.99.4</ecNumber>
    </recommendedName>
</protein>
<dbReference type="EC" id="5.1.99.4" evidence="3"/>
<dbReference type="PANTHER" id="PTHR48228">
    <property type="entry name" value="SUCCINYL-COA--D-CITRAMALATE COA-TRANSFERASE"/>
    <property type="match status" value="1"/>
</dbReference>
<evidence type="ECO:0000313" key="6">
    <source>
        <dbReference type="EMBL" id="TWF78271.1"/>
    </source>
</evidence>
<sequence>MAREPAGAERRQMNTATGPLAGLKVVELAGIGPGPHAAMVLADLGAQIVRVDRPSGGLQLGDPGAPDPTLRGRRRVTADLKDEAGRETVLRLVEHADVLLEGYRPGVTERLGVGPADCHARNPRLVYARMTGWGQDGPLAARAGHDINYISLTGALHAIGRAGERPVPPLNLVGDFGGGSMLLVIGVLAALWEAQRSGQGQVVDAAMVDGASLLVQMMWGLRGQGLWTDAREANLLDGHAPFYDTYTCSDGRHVAVGAIEPQFYAALLAGLGLDGEGLPDQHDPSGWPKLRARFVEVFATRTRDEWAEVFAGTDACVTPVLSFAEVPGHPHVAARCTIVERDGMPQAAPAPRFSRTSPTLPGPPADPEPVEQVLADWSR</sequence>
<dbReference type="Gene3D" id="3.30.1540.10">
    <property type="entry name" value="formyl-coa transferase, domain 3"/>
    <property type="match status" value="1"/>
</dbReference>
<proteinExistence type="inferred from homology"/>
<dbReference type="FunFam" id="3.30.1540.10:FF:000004">
    <property type="entry name" value="Probable alpha-methylacyl-CoA racemase mcr"/>
    <property type="match status" value="1"/>
</dbReference>